<protein>
    <recommendedName>
        <fullName evidence="4">Reverse transcriptase Ty1/copia-type domain-containing protein</fullName>
    </recommendedName>
</protein>
<proteinExistence type="predicted"/>
<dbReference type="EMBL" id="CAUYUJ010021802">
    <property type="protein sequence ID" value="CAK0907084.1"/>
    <property type="molecule type" value="Genomic_DNA"/>
</dbReference>
<name>A0ABN9Y3K3_9DINO</name>
<dbReference type="Proteomes" id="UP001189429">
    <property type="component" value="Unassembled WGS sequence"/>
</dbReference>
<keyword evidence="1" id="KW-0472">Membrane</keyword>
<evidence type="ECO:0000313" key="2">
    <source>
        <dbReference type="EMBL" id="CAK0907084.1"/>
    </source>
</evidence>
<evidence type="ECO:0000313" key="3">
    <source>
        <dbReference type="Proteomes" id="UP001189429"/>
    </source>
</evidence>
<keyword evidence="3" id="KW-1185">Reference proteome</keyword>
<gene>
    <name evidence="2" type="ORF">PCOR1329_LOCUS82213</name>
</gene>
<organism evidence="2 3">
    <name type="scientific">Prorocentrum cordatum</name>
    <dbReference type="NCBI Taxonomy" id="2364126"/>
    <lineage>
        <taxon>Eukaryota</taxon>
        <taxon>Sar</taxon>
        <taxon>Alveolata</taxon>
        <taxon>Dinophyceae</taxon>
        <taxon>Prorocentrales</taxon>
        <taxon>Prorocentraceae</taxon>
        <taxon>Prorocentrum</taxon>
    </lineage>
</organism>
<accession>A0ABN9Y3K3</accession>
<sequence length="247" mass="28632">DVERSLFVLLLNKAMYGLVDGPILFQMAFLHFLLSELKFYKSLHDDNFLYKFDETGATLACIIVLHVDDLLVLAMKSLISWVQQQVERKFGKLKQHTLPFTWCGIVHEKIRAGHFFLHQKPYLIRLKPITLVEKTADTAELCDKDHSSFRSLLMSMLWLTKTRGDILQEIVQLQTEMINPKGIHVQQLNSVLKQDLKDNNYEVSSNDVGESLELDDDKISLLEFLSCYEEENDNDDWNKMDIIPKGL</sequence>
<evidence type="ECO:0000256" key="1">
    <source>
        <dbReference type="SAM" id="Phobius"/>
    </source>
</evidence>
<reference evidence="2" key="1">
    <citation type="submission" date="2023-10" db="EMBL/GenBank/DDBJ databases">
        <authorList>
            <person name="Chen Y."/>
            <person name="Shah S."/>
            <person name="Dougan E. K."/>
            <person name="Thang M."/>
            <person name="Chan C."/>
        </authorList>
    </citation>
    <scope>NUCLEOTIDE SEQUENCE [LARGE SCALE GENOMIC DNA]</scope>
</reference>
<feature type="transmembrane region" description="Helical" evidence="1">
    <location>
        <begin position="14"/>
        <end position="34"/>
    </location>
</feature>
<keyword evidence="1" id="KW-1133">Transmembrane helix</keyword>
<evidence type="ECO:0008006" key="4">
    <source>
        <dbReference type="Google" id="ProtNLM"/>
    </source>
</evidence>
<feature type="non-terminal residue" evidence="2">
    <location>
        <position position="1"/>
    </location>
</feature>
<keyword evidence="1" id="KW-0812">Transmembrane</keyword>
<comment type="caution">
    <text evidence="2">The sequence shown here is derived from an EMBL/GenBank/DDBJ whole genome shotgun (WGS) entry which is preliminary data.</text>
</comment>